<dbReference type="Pfam" id="PF13333">
    <property type="entry name" value="rve_2"/>
    <property type="match status" value="1"/>
</dbReference>
<feature type="coiled-coil region" evidence="5">
    <location>
        <begin position="58"/>
        <end position="85"/>
    </location>
</feature>
<dbReference type="Proteomes" id="UP000244441">
    <property type="component" value="Chromosome"/>
</dbReference>
<dbReference type="Gene3D" id="3.30.420.10">
    <property type="entry name" value="Ribonuclease H-like superfamily/Ribonuclease H"/>
    <property type="match status" value="1"/>
</dbReference>
<dbReference type="InterPro" id="IPR025948">
    <property type="entry name" value="HTH-like_dom"/>
</dbReference>
<feature type="region of interest" description="Disordered" evidence="6">
    <location>
        <begin position="127"/>
        <end position="146"/>
    </location>
</feature>
<evidence type="ECO:0000259" key="7">
    <source>
        <dbReference type="PROSITE" id="PS50994"/>
    </source>
</evidence>
<dbReference type="GO" id="GO:0006313">
    <property type="term" value="P:DNA transposition"/>
    <property type="evidence" value="ECO:0007669"/>
    <property type="project" value="InterPro"/>
</dbReference>
<evidence type="ECO:0000313" key="8">
    <source>
        <dbReference type="EMBL" id="AWB66042.1"/>
    </source>
</evidence>
<dbReference type="Pfam" id="PF00665">
    <property type="entry name" value="rve"/>
    <property type="match status" value="1"/>
</dbReference>
<sequence length="383" mass="44343">MTNKKSRKRYTTEFKAEALKLAERVGVKEAANQLGVYESQIYNWRLKAQKRSTVSQRESDLAAEVAKLKRQLAEQDEELSNLKKGGYLLREEPKISRFEFMLEHQHRFKMKTMVSVLDVSRSGYYAWRKQDGNPSPRQQKRQERDEKVKAAFDASKGRDGARRIQVELEENGTQADVKTINDSMKRQGLEAKATRKFKVTTDSNHKLPVAPNLLNQEFSAKAPNEKWVSDITYLATSEGWLYLAVFIDLYSRAVVGWSMAPRMTSDLVCDALTMAQFKRDMPKGVLIHSDQGSQYCSHAFRDIINTHEHKQSMSRKGNCWDIAVAESFFHSMKVEAIDNELMKTREEMRQTVFEYIEVDYNRTRRHSALGYLSPENYELKKIA</sequence>
<dbReference type="RefSeq" id="WP_108602114.1">
    <property type="nucleotide sequence ID" value="NZ_CP026604.1"/>
</dbReference>
<evidence type="ECO:0000256" key="2">
    <source>
        <dbReference type="ARBA" id="ARBA00023125"/>
    </source>
</evidence>
<evidence type="ECO:0000256" key="1">
    <source>
        <dbReference type="ARBA" id="ARBA00009964"/>
    </source>
</evidence>
<name>A0A2S0VPC5_9ALTE</name>
<dbReference type="SUPFAM" id="SSF46689">
    <property type="entry name" value="Homeodomain-like"/>
    <property type="match status" value="1"/>
</dbReference>
<reference evidence="8 9" key="1">
    <citation type="submission" date="2018-01" db="EMBL/GenBank/DDBJ databases">
        <title>Genome sequence of a Cantenovulum-like bacteria.</title>
        <authorList>
            <person name="Tan W.R."/>
            <person name="Lau N.-S."/>
            <person name="Go F."/>
            <person name="Amirul A.-A.A."/>
        </authorList>
    </citation>
    <scope>NUCLEOTIDE SEQUENCE [LARGE SCALE GENOMIC DNA]</scope>
    <source>
        <strain evidence="8 9">CCB-QB4</strain>
    </source>
</reference>
<dbReference type="GO" id="GO:0003677">
    <property type="term" value="F:DNA binding"/>
    <property type="evidence" value="ECO:0007669"/>
    <property type="project" value="UniProtKB-KW"/>
</dbReference>
<dbReference type="PANTHER" id="PTHR46889">
    <property type="entry name" value="TRANSPOSASE INSF FOR INSERTION SEQUENCE IS3B-RELATED"/>
    <property type="match status" value="1"/>
</dbReference>
<evidence type="ECO:0000256" key="4">
    <source>
        <dbReference type="ARBA" id="ARBA00043964"/>
    </source>
</evidence>
<dbReference type="PROSITE" id="PS50994">
    <property type="entry name" value="INTEGRASE"/>
    <property type="match status" value="1"/>
</dbReference>
<dbReference type="InterPro" id="IPR001584">
    <property type="entry name" value="Integrase_cat-core"/>
</dbReference>
<proteinExistence type="inferred from homology"/>
<dbReference type="PANTHER" id="PTHR46889:SF6">
    <property type="entry name" value="TRANSPOSASE INSF FOR INSERTION SEQUENCE IS3B"/>
    <property type="match status" value="1"/>
</dbReference>
<dbReference type="OrthoDB" id="9810995at2"/>
<keyword evidence="9" id="KW-1185">Reference proteome</keyword>
<dbReference type="InterPro" id="IPR002514">
    <property type="entry name" value="Transposase_8"/>
</dbReference>
<comment type="similarity">
    <text evidence="1">Belongs to the transposase 8 family.</text>
</comment>
<keyword evidence="2" id="KW-0238">DNA-binding</keyword>
<dbReference type="EMBL" id="CP026604">
    <property type="protein sequence ID" value="AWB66042.1"/>
    <property type="molecule type" value="Genomic_DNA"/>
</dbReference>
<evidence type="ECO:0000256" key="5">
    <source>
        <dbReference type="SAM" id="Coils"/>
    </source>
</evidence>
<dbReference type="KEGG" id="cate:C2869_06135"/>
<protein>
    <submittedName>
        <fullName evidence="8">IS3 family transposase</fullName>
    </submittedName>
</protein>
<dbReference type="GO" id="GO:0004803">
    <property type="term" value="F:transposase activity"/>
    <property type="evidence" value="ECO:0007669"/>
    <property type="project" value="InterPro"/>
</dbReference>
<dbReference type="InterPro" id="IPR048020">
    <property type="entry name" value="Transpos_IS3"/>
</dbReference>
<evidence type="ECO:0000256" key="3">
    <source>
        <dbReference type="ARBA" id="ARBA00037276"/>
    </source>
</evidence>
<dbReference type="AlphaFoldDB" id="A0A2S0VPC5"/>
<dbReference type="InterPro" id="IPR012337">
    <property type="entry name" value="RNaseH-like_sf"/>
</dbReference>
<dbReference type="SUPFAM" id="SSF53098">
    <property type="entry name" value="Ribonuclease H-like"/>
    <property type="match status" value="1"/>
</dbReference>
<dbReference type="NCBIfam" id="NF033516">
    <property type="entry name" value="transpos_IS3"/>
    <property type="match status" value="1"/>
</dbReference>
<dbReference type="InterPro" id="IPR009057">
    <property type="entry name" value="Homeodomain-like_sf"/>
</dbReference>
<keyword evidence="5" id="KW-0175">Coiled coil</keyword>
<dbReference type="Gene3D" id="1.10.10.60">
    <property type="entry name" value="Homeodomain-like"/>
    <property type="match status" value="1"/>
</dbReference>
<evidence type="ECO:0000313" key="9">
    <source>
        <dbReference type="Proteomes" id="UP000244441"/>
    </source>
</evidence>
<gene>
    <name evidence="8" type="ORF">C2869_06135</name>
</gene>
<dbReference type="GO" id="GO:0015074">
    <property type="term" value="P:DNA integration"/>
    <property type="evidence" value="ECO:0007669"/>
    <property type="project" value="InterPro"/>
</dbReference>
<organism evidence="8 9">
    <name type="scientific">Saccharobesus litoralis</name>
    <dbReference type="NCBI Taxonomy" id="2172099"/>
    <lineage>
        <taxon>Bacteria</taxon>
        <taxon>Pseudomonadati</taxon>
        <taxon>Pseudomonadota</taxon>
        <taxon>Gammaproteobacteria</taxon>
        <taxon>Alteromonadales</taxon>
        <taxon>Alteromonadaceae</taxon>
        <taxon>Saccharobesus</taxon>
    </lineage>
</organism>
<dbReference type="InterPro" id="IPR036397">
    <property type="entry name" value="RNaseH_sf"/>
</dbReference>
<comment type="similarity">
    <text evidence="4">Belongs to the transposase IS3/IS150/IS904 family.</text>
</comment>
<comment type="function">
    <text evidence="3">Involved in the transposition of the insertion sequence IS3.</text>
</comment>
<dbReference type="InterPro" id="IPR050900">
    <property type="entry name" value="Transposase_IS3/IS150/IS904"/>
</dbReference>
<dbReference type="Pfam" id="PF01527">
    <property type="entry name" value="HTH_Tnp_1"/>
    <property type="match status" value="1"/>
</dbReference>
<feature type="domain" description="Integrase catalytic" evidence="7">
    <location>
        <begin position="219"/>
        <end position="381"/>
    </location>
</feature>
<evidence type="ECO:0000256" key="6">
    <source>
        <dbReference type="SAM" id="MobiDB-lite"/>
    </source>
</evidence>
<accession>A0A2S0VPC5</accession>
<dbReference type="Pfam" id="PF13276">
    <property type="entry name" value="HTH_21"/>
    <property type="match status" value="1"/>
</dbReference>